<dbReference type="Proteomes" id="UP001205861">
    <property type="component" value="Unassembled WGS sequence"/>
</dbReference>
<sequence length="149" mass="17365">MKKKYKVKLLGKLERDILKYRSYETMVFLFYAEDLRRFIIQSLEATNIIHGISNEGLKIKHHLKRLVNDGVLTKDEKHELHRLLCYRNDTAHEIHNIVSDLGEAKSFLIPDKDGNIKSKYDAGALFRLKVLTTKISPRVSKPLCYARII</sequence>
<keyword evidence="2" id="KW-1185">Reference proteome</keyword>
<proteinExistence type="predicted"/>
<evidence type="ECO:0000313" key="1">
    <source>
        <dbReference type="EMBL" id="MCS0608866.1"/>
    </source>
</evidence>
<reference evidence="1 2" key="1">
    <citation type="submission" date="2022-08" db="EMBL/GenBank/DDBJ databases">
        <title>Reclassification of Massilia species as members of the genera Telluria, Duganella, Pseudoduganella, Mokoshia gen. nov. and Zemynaea gen. nov. using orthogonal and non-orthogonal genome-based approaches.</title>
        <authorList>
            <person name="Bowman J.P."/>
        </authorList>
    </citation>
    <scope>NUCLEOTIDE SEQUENCE [LARGE SCALE GENOMIC DNA]</scope>
    <source>
        <strain evidence="1 2">JCM 31607</strain>
    </source>
</reference>
<name>A0ABT2BKC8_9BURK</name>
<accession>A0ABT2BKC8</accession>
<dbReference type="RefSeq" id="WP_258856528.1">
    <property type="nucleotide sequence ID" value="NZ_JANUGV010000002.1"/>
</dbReference>
<dbReference type="EMBL" id="JANUGV010000002">
    <property type="protein sequence ID" value="MCS0608866.1"/>
    <property type="molecule type" value="Genomic_DNA"/>
</dbReference>
<comment type="caution">
    <text evidence="1">The sequence shown here is derived from an EMBL/GenBank/DDBJ whole genome shotgun (WGS) entry which is preliminary data.</text>
</comment>
<evidence type="ECO:0008006" key="3">
    <source>
        <dbReference type="Google" id="ProtNLM"/>
    </source>
</evidence>
<evidence type="ECO:0000313" key="2">
    <source>
        <dbReference type="Proteomes" id="UP001205861"/>
    </source>
</evidence>
<protein>
    <recommendedName>
        <fullName evidence="3">DUF4145 domain-containing protein</fullName>
    </recommendedName>
</protein>
<organism evidence="1 2">
    <name type="scientific">Massilia solisilvae</name>
    <dbReference type="NCBI Taxonomy" id="1811225"/>
    <lineage>
        <taxon>Bacteria</taxon>
        <taxon>Pseudomonadati</taxon>
        <taxon>Pseudomonadota</taxon>
        <taxon>Betaproteobacteria</taxon>
        <taxon>Burkholderiales</taxon>
        <taxon>Oxalobacteraceae</taxon>
        <taxon>Telluria group</taxon>
        <taxon>Massilia</taxon>
    </lineage>
</organism>
<gene>
    <name evidence="1" type="ORF">NX773_11890</name>
</gene>